<evidence type="ECO:0000256" key="23">
    <source>
        <dbReference type="ARBA" id="ARBA00023136"/>
    </source>
</evidence>
<dbReference type="Proteomes" id="UP000710432">
    <property type="component" value="Unassembled WGS sequence"/>
</dbReference>
<comment type="catalytic activity">
    <reaction evidence="27">
        <text>5alpha-cholest-8-en-3beta-ol + NADP(+) = zymosterol + NADPH + H(+)</text>
        <dbReference type="Rhea" id="RHEA:36399"/>
        <dbReference type="ChEBI" id="CHEBI:15378"/>
        <dbReference type="ChEBI" id="CHEBI:16608"/>
        <dbReference type="ChEBI" id="CHEBI:18252"/>
        <dbReference type="ChEBI" id="CHEBI:57783"/>
        <dbReference type="ChEBI" id="CHEBI:58349"/>
        <dbReference type="EC" id="1.3.1.72"/>
    </reaction>
    <physiologicalReaction direction="right-to-left" evidence="27">
        <dbReference type="Rhea" id="RHEA:36401"/>
    </physiologicalReaction>
</comment>
<feature type="transmembrane region" description="Helical" evidence="32">
    <location>
        <begin position="273"/>
        <end position="293"/>
    </location>
</feature>
<evidence type="ECO:0000256" key="15">
    <source>
        <dbReference type="ARBA" id="ARBA00022827"/>
    </source>
</evidence>
<keyword evidence="14" id="KW-0256">Endoplasmic reticulum</keyword>
<evidence type="ECO:0000256" key="21">
    <source>
        <dbReference type="ARBA" id="ARBA00023034"/>
    </source>
</evidence>
<keyword evidence="11 32" id="KW-0812">Transmembrane</keyword>
<accession>A0A8J6GYV6</accession>
<feature type="domain" description="FAD-binding PCMH-type" evidence="33">
    <location>
        <begin position="329"/>
        <end position="521"/>
    </location>
</feature>
<feature type="compositionally biased region" description="Polar residues" evidence="31">
    <location>
        <begin position="62"/>
        <end position="76"/>
    </location>
</feature>
<dbReference type="EMBL" id="JAATJU010003572">
    <property type="protein sequence ID" value="KAH0519750.1"/>
    <property type="molecule type" value="Genomic_DNA"/>
</dbReference>
<sequence length="803" mass="89734">MWWQAAGPGSSQSQAEMAAGPRAAARAVVVVAGHVAADSGPQAETAAGPRAMAGSRQGDTWRASTQQASSVATQLISPVGPAPTDGHLQPQLADEETGPQSHKIHTVRAAQDSRIRTTSASASRAGTLSPANPAAGRPYQRPQPGSAPPRTPARKRRWSIPAPAANERSGSLVRSPARLTIGRRLGLGPPNLGDPSQSRGGGPDLQAPGAAAAGSEPAELGAGCRDWRREPAPSRAARRDAMEPAVSLAVCALLFLLWVRVKGLEFVLIHQRWVFVCLFLLPLSLIFDIYYYVRAWVVFKLSSAPRLHEQRVRDIQKQYLLTGIDFRERLLPAAALVAATLLFYLLRAVCCSLSLKVREWKEQGSKTFMCTGRPGWLTVSLRVGKYKKTHKNIMINLMDILEVDTKKQIVRVEPLVSMGQVTALLNSIGWTLPVLPELDDLTVGECSVFVVGGLIMGTGIESSSHKYGLFQHICTAYELILADGSFVRCTPSENSDLFYAVPWSCGTLGFLVAAEIRIIPAKKYVKLQFQPVRGLETICEKFTRESQRPENHFVEGLLYSLDEAVIMTGVMTDDVEPSKLNSIGNYYKPWFFKHVENYLKTNREGLEYIPLRHYYHRHTRSIFWELQDIIPFGNNPIFRYLFGWMVPPKISLLKLTQGETLRKLYEQHHVVQDMLVPMKCMAQALHTFQNDIHVYPIWLCPFILPSQPGLVHPKGDEAELYVDIGAYGEPRVKHFEARSCMRQLEKFVRSVHGFQMLYADCYMNREEFWEMFDGSLYHKLRKQLGCQDAFPEVYDKICKAARH</sequence>
<keyword evidence="21" id="KW-0333">Golgi apparatus</keyword>
<dbReference type="GO" id="GO:0050614">
    <property type="term" value="F:Delta24-sterol reductase activity"/>
    <property type="evidence" value="ECO:0007669"/>
    <property type="project" value="UniProtKB-EC"/>
</dbReference>
<dbReference type="AlphaFoldDB" id="A0A8J6GYV6"/>
<keyword evidence="9" id="KW-0153">Cholesterol metabolism</keyword>
<evidence type="ECO:0000259" key="33">
    <source>
        <dbReference type="PROSITE" id="PS51387"/>
    </source>
</evidence>
<feature type="transmembrane region" description="Helical" evidence="32">
    <location>
        <begin position="330"/>
        <end position="355"/>
    </location>
</feature>
<evidence type="ECO:0000256" key="5">
    <source>
        <dbReference type="ARBA" id="ARBA00008000"/>
    </source>
</evidence>
<evidence type="ECO:0000256" key="12">
    <source>
        <dbReference type="ARBA" id="ARBA00022729"/>
    </source>
</evidence>
<dbReference type="PROSITE" id="PS51387">
    <property type="entry name" value="FAD_PCMH"/>
    <property type="match status" value="1"/>
</dbReference>
<evidence type="ECO:0000256" key="22">
    <source>
        <dbReference type="ARBA" id="ARBA00023098"/>
    </source>
</evidence>
<evidence type="ECO:0000313" key="34">
    <source>
        <dbReference type="EMBL" id="KAH0519750.1"/>
    </source>
</evidence>
<evidence type="ECO:0000256" key="4">
    <source>
        <dbReference type="ARBA" id="ARBA00004770"/>
    </source>
</evidence>
<feature type="region of interest" description="Disordered" evidence="31">
    <location>
        <begin position="1"/>
        <end position="25"/>
    </location>
</feature>
<reference evidence="34" key="1">
    <citation type="submission" date="2020-03" db="EMBL/GenBank/DDBJ databases">
        <title>Studies in the Genomics of Life Span.</title>
        <authorList>
            <person name="Glass D."/>
        </authorList>
    </citation>
    <scope>NUCLEOTIDE SEQUENCE</scope>
    <source>
        <strain evidence="34">LTLLF</strain>
        <tissue evidence="34">Muscle</tissue>
    </source>
</reference>
<evidence type="ECO:0000256" key="2">
    <source>
        <dbReference type="ARBA" id="ARBA00004194"/>
    </source>
</evidence>
<evidence type="ECO:0000256" key="1">
    <source>
        <dbReference type="ARBA" id="ARBA00001974"/>
    </source>
</evidence>
<keyword evidence="17" id="KW-0752">Steroid biosynthesis</keyword>
<keyword evidence="10" id="KW-0285">Flavoprotein</keyword>
<dbReference type="PANTHER" id="PTHR10801:SF0">
    <property type="entry name" value="DELTA(24)-STEROL REDUCTASE"/>
    <property type="match status" value="1"/>
</dbReference>
<evidence type="ECO:0000256" key="19">
    <source>
        <dbReference type="ARBA" id="ARBA00023002"/>
    </source>
</evidence>
<evidence type="ECO:0000256" key="8">
    <source>
        <dbReference type="ARBA" id="ARBA00022516"/>
    </source>
</evidence>
<dbReference type="InterPro" id="IPR016166">
    <property type="entry name" value="FAD-bd_PCMH"/>
</dbReference>
<evidence type="ECO:0000256" key="9">
    <source>
        <dbReference type="ARBA" id="ARBA00022548"/>
    </source>
</evidence>
<feature type="compositionally biased region" description="Low complexity" evidence="31">
    <location>
        <begin position="186"/>
        <end position="195"/>
    </location>
</feature>
<keyword evidence="24" id="KW-1207">Sterol metabolism</keyword>
<evidence type="ECO:0000256" key="13">
    <source>
        <dbReference type="ARBA" id="ARBA00022778"/>
    </source>
</evidence>
<evidence type="ECO:0000256" key="14">
    <source>
        <dbReference type="ARBA" id="ARBA00022824"/>
    </source>
</evidence>
<dbReference type="PANTHER" id="PTHR10801">
    <property type="entry name" value="24-DEHYDROCHOLESTEROL REDUCTASE"/>
    <property type="match status" value="1"/>
</dbReference>
<keyword evidence="20" id="KW-0756">Sterol biosynthesis</keyword>
<comment type="pathway">
    <text evidence="4">Steroid biosynthesis; cholesterol biosynthesis.</text>
</comment>
<dbReference type="InterPro" id="IPR016169">
    <property type="entry name" value="FAD-bd_PCMH_sub2"/>
</dbReference>
<dbReference type="FunFam" id="3.30.465.10:FF:000032">
    <property type="entry name" value="Delta(24)-sterol reductase"/>
    <property type="match status" value="1"/>
</dbReference>
<comment type="cofactor">
    <cofactor evidence="1">
        <name>FAD</name>
        <dbReference type="ChEBI" id="CHEBI:57692"/>
    </cofactor>
</comment>
<evidence type="ECO:0000256" key="24">
    <source>
        <dbReference type="ARBA" id="ARBA00023166"/>
    </source>
</evidence>
<dbReference type="GO" id="GO:0000139">
    <property type="term" value="C:Golgi membrane"/>
    <property type="evidence" value="ECO:0007669"/>
    <property type="project" value="UniProtKB-SubCell"/>
</dbReference>
<dbReference type="SUPFAM" id="SSF56176">
    <property type="entry name" value="FAD-binding/transporter-associated domain-like"/>
    <property type="match status" value="1"/>
</dbReference>
<gene>
    <name evidence="34" type="ORF">LTLLF_110240</name>
</gene>
<evidence type="ECO:0000313" key="35">
    <source>
        <dbReference type="Proteomes" id="UP000710432"/>
    </source>
</evidence>
<evidence type="ECO:0000256" key="30">
    <source>
        <dbReference type="ARBA" id="ARBA00080612"/>
    </source>
</evidence>
<comment type="subcellular location">
    <subcellularLocation>
        <location evidence="3">Endoplasmic reticulum membrane</location>
        <topology evidence="3">Single-pass membrane protein</topology>
    </subcellularLocation>
    <subcellularLocation>
        <location evidence="2">Golgi apparatus membrane</location>
        <topology evidence="2">Single-pass membrane protein</topology>
    </subcellularLocation>
</comment>
<dbReference type="Gene3D" id="3.30.465.10">
    <property type="match status" value="1"/>
</dbReference>
<feature type="region of interest" description="Disordered" evidence="31">
    <location>
        <begin position="38"/>
        <end position="226"/>
    </location>
</feature>
<keyword evidence="25" id="KW-0753">Steroid metabolism</keyword>
<comment type="caution">
    <text evidence="34">The sequence shown here is derived from an EMBL/GenBank/DDBJ whole genome shotgun (WGS) entry which is preliminary data.</text>
</comment>
<dbReference type="Pfam" id="PF01565">
    <property type="entry name" value="FAD_binding_4"/>
    <property type="match status" value="1"/>
</dbReference>
<comment type="catalytic activity">
    <reaction evidence="26">
        <text>lanosterol + NADPH + H(+) = 24,25-dihydrolanosterol + NADP(+)</text>
        <dbReference type="Rhea" id="RHEA:33919"/>
        <dbReference type="ChEBI" id="CHEBI:15378"/>
        <dbReference type="ChEBI" id="CHEBI:16521"/>
        <dbReference type="ChEBI" id="CHEBI:28113"/>
        <dbReference type="ChEBI" id="CHEBI:57783"/>
        <dbReference type="ChEBI" id="CHEBI:58349"/>
    </reaction>
    <physiologicalReaction direction="left-to-right" evidence="26">
        <dbReference type="Rhea" id="RHEA:33920"/>
    </physiologicalReaction>
</comment>
<keyword evidence="19" id="KW-0560">Oxidoreductase</keyword>
<keyword evidence="8" id="KW-0444">Lipid biosynthesis</keyword>
<evidence type="ECO:0000256" key="32">
    <source>
        <dbReference type="SAM" id="Phobius"/>
    </source>
</evidence>
<protein>
    <recommendedName>
        <fullName evidence="7">Delta(24)-sterol reductase</fullName>
        <ecNumber evidence="6">1.3.1.72</ecNumber>
    </recommendedName>
    <alternativeName>
        <fullName evidence="29">24-dehydrocholesterol reductase</fullName>
    </alternativeName>
    <alternativeName>
        <fullName evidence="30">3-beta-hydroxysterol Delta-24-reductase</fullName>
    </alternativeName>
</protein>
<dbReference type="GO" id="GO:0005789">
    <property type="term" value="C:endoplasmic reticulum membrane"/>
    <property type="evidence" value="ECO:0007669"/>
    <property type="project" value="UniProtKB-SubCell"/>
</dbReference>
<organism evidence="34 35">
    <name type="scientific">Microtus ochrogaster</name>
    <name type="common">Prairie vole</name>
    <dbReference type="NCBI Taxonomy" id="79684"/>
    <lineage>
        <taxon>Eukaryota</taxon>
        <taxon>Metazoa</taxon>
        <taxon>Chordata</taxon>
        <taxon>Craniata</taxon>
        <taxon>Vertebrata</taxon>
        <taxon>Euteleostomi</taxon>
        <taxon>Mammalia</taxon>
        <taxon>Eutheria</taxon>
        <taxon>Euarchontoglires</taxon>
        <taxon>Glires</taxon>
        <taxon>Rodentia</taxon>
        <taxon>Myomorpha</taxon>
        <taxon>Muroidea</taxon>
        <taxon>Cricetidae</taxon>
        <taxon>Arvicolinae</taxon>
        <taxon>Microtus</taxon>
    </lineage>
</organism>
<keyword evidence="22" id="KW-0443">Lipid metabolism</keyword>
<evidence type="ECO:0000256" key="16">
    <source>
        <dbReference type="ARBA" id="ARBA00022857"/>
    </source>
</evidence>
<dbReference type="InterPro" id="IPR040165">
    <property type="entry name" value="Diminuto-like"/>
</dbReference>
<feature type="compositionally biased region" description="Low complexity" evidence="31">
    <location>
        <begin position="204"/>
        <end position="223"/>
    </location>
</feature>
<feature type="transmembrane region" description="Helical" evidence="32">
    <location>
        <begin position="244"/>
        <end position="261"/>
    </location>
</feature>
<dbReference type="GO" id="GO:0071949">
    <property type="term" value="F:FAD binding"/>
    <property type="evidence" value="ECO:0007669"/>
    <property type="project" value="InterPro"/>
</dbReference>
<keyword evidence="15" id="KW-0274">FAD</keyword>
<feature type="compositionally biased region" description="Low complexity" evidence="31">
    <location>
        <begin position="116"/>
        <end position="129"/>
    </location>
</feature>
<dbReference type="InterPro" id="IPR006094">
    <property type="entry name" value="Oxid_FAD_bind_N"/>
</dbReference>
<evidence type="ECO:0000256" key="17">
    <source>
        <dbReference type="ARBA" id="ARBA00022955"/>
    </source>
</evidence>
<dbReference type="InterPro" id="IPR036318">
    <property type="entry name" value="FAD-bd_PCMH-like_sf"/>
</dbReference>
<dbReference type="GO" id="GO:0006695">
    <property type="term" value="P:cholesterol biosynthetic process"/>
    <property type="evidence" value="ECO:0007669"/>
    <property type="project" value="UniProtKB-KW"/>
</dbReference>
<evidence type="ECO:0000256" key="7">
    <source>
        <dbReference type="ARBA" id="ARBA00019086"/>
    </source>
</evidence>
<comment type="function">
    <text evidence="28">Catalyzes the reduction of the delta-24 double bond of sterol intermediates during cholesterol biosynthesis. In addition to its cholesterol-synthesizing activity, can protect cells from oxidative stress by reducing caspase 3 activity during apoptosis induced by oxidative stress. Also protects against amyloid-beta peptide-induced apoptosis.</text>
</comment>
<evidence type="ECO:0000256" key="11">
    <source>
        <dbReference type="ARBA" id="ARBA00022692"/>
    </source>
</evidence>
<evidence type="ECO:0000256" key="27">
    <source>
        <dbReference type="ARBA" id="ARBA00052927"/>
    </source>
</evidence>
<keyword evidence="13" id="KW-0152">Cholesterol biosynthesis</keyword>
<evidence type="ECO:0000256" key="25">
    <source>
        <dbReference type="ARBA" id="ARBA00023221"/>
    </source>
</evidence>
<comment type="similarity">
    <text evidence="5">Belongs to the FAD-binding oxidoreductase/transferase type 4 family.</text>
</comment>
<name>A0A8J6GYV6_MICOH</name>
<evidence type="ECO:0000256" key="26">
    <source>
        <dbReference type="ARBA" id="ARBA00051033"/>
    </source>
</evidence>
<evidence type="ECO:0000256" key="20">
    <source>
        <dbReference type="ARBA" id="ARBA00023011"/>
    </source>
</evidence>
<keyword evidence="12" id="KW-0732">Signal</keyword>
<evidence type="ECO:0000256" key="29">
    <source>
        <dbReference type="ARBA" id="ARBA00078485"/>
    </source>
</evidence>
<proteinExistence type="inferred from homology"/>
<evidence type="ECO:0000256" key="10">
    <source>
        <dbReference type="ARBA" id="ARBA00022630"/>
    </source>
</evidence>
<keyword evidence="18 32" id="KW-1133">Transmembrane helix</keyword>
<evidence type="ECO:0000256" key="31">
    <source>
        <dbReference type="SAM" id="MobiDB-lite"/>
    </source>
</evidence>
<dbReference type="GO" id="GO:0000246">
    <property type="term" value="F:Delta24(24-1) sterol reductase activity"/>
    <property type="evidence" value="ECO:0007669"/>
    <property type="project" value="TreeGrafter"/>
</dbReference>
<evidence type="ECO:0000256" key="18">
    <source>
        <dbReference type="ARBA" id="ARBA00022989"/>
    </source>
</evidence>
<dbReference type="EC" id="1.3.1.72" evidence="6"/>
<evidence type="ECO:0000256" key="28">
    <source>
        <dbReference type="ARBA" id="ARBA00056986"/>
    </source>
</evidence>
<keyword evidence="23 32" id="KW-0472">Membrane</keyword>
<keyword evidence="16" id="KW-0521">NADP</keyword>
<evidence type="ECO:0000256" key="6">
    <source>
        <dbReference type="ARBA" id="ARBA00012405"/>
    </source>
</evidence>
<evidence type="ECO:0000256" key="3">
    <source>
        <dbReference type="ARBA" id="ARBA00004389"/>
    </source>
</evidence>